<evidence type="ECO:0000256" key="16">
    <source>
        <dbReference type="ARBA" id="ARBA00043733"/>
    </source>
</evidence>
<evidence type="ECO:0000256" key="25">
    <source>
        <dbReference type="PIRSR" id="PIRSR000894-2"/>
    </source>
</evidence>
<comment type="catalytic activity">
    <reaction evidence="14">
        <text>1D-myo-inositol 1,2-bisphosphate + H2O = 1D-myo-inositol 2-phosphate + phosphate</text>
        <dbReference type="Rhea" id="RHEA:77135"/>
        <dbReference type="ChEBI" id="CHEBI:15377"/>
        <dbReference type="ChEBI" id="CHEBI:43474"/>
        <dbReference type="ChEBI" id="CHEBI:84142"/>
        <dbReference type="ChEBI" id="CHEBI:195539"/>
        <dbReference type="EC" id="3.1.3.62"/>
    </reaction>
    <physiologicalReaction direction="left-to-right" evidence="14">
        <dbReference type="Rhea" id="RHEA:77136"/>
    </physiologicalReaction>
</comment>
<keyword evidence="9" id="KW-0472">Membrane</keyword>
<dbReference type="InterPro" id="IPR000560">
    <property type="entry name" value="His_Pase_clade-2"/>
</dbReference>
<dbReference type="AlphaFoldDB" id="A0A9Q1J4U1"/>
<dbReference type="InterPro" id="IPR029033">
    <property type="entry name" value="His_PPase_superfam"/>
</dbReference>
<evidence type="ECO:0000256" key="22">
    <source>
        <dbReference type="ARBA" id="ARBA00043801"/>
    </source>
</evidence>
<reference evidence="27" key="1">
    <citation type="journal article" date="2023" name="Science">
        <title>Genome structures resolve the early diversification of teleost fishes.</title>
        <authorList>
            <person name="Parey E."/>
            <person name="Louis A."/>
            <person name="Montfort J."/>
            <person name="Bouchez O."/>
            <person name="Roques C."/>
            <person name="Iampietro C."/>
            <person name="Lluch J."/>
            <person name="Castinel A."/>
            <person name="Donnadieu C."/>
            <person name="Desvignes T."/>
            <person name="Floi Bucao C."/>
            <person name="Jouanno E."/>
            <person name="Wen M."/>
            <person name="Mejri S."/>
            <person name="Dirks R."/>
            <person name="Jansen H."/>
            <person name="Henkel C."/>
            <person name="Chen W.J."/>
            <person name="Zahm M."/>
            <person name="Cabau C."/>
            <person name="Klopp C."/>
            <person name="Thompson A.W."/>
            <person name="Robinson-Rechavi M."/>
            <person name="Braasch I."/>
            <person name="Lecointre G."/>
            <person name="Bobe J."/>
            <person name="Postlethwait J.H."/>
            <person name="Berthelot C."/>
            <person name="Roest Crollius H."/>
            <person name="Guiguen Y."/>
        </authorList>
    </citation>
    <scope>NUCLEOTIDE SEQUENCE</scope>
    <source>
        <strain evidence="27">WJC10195</strain>
    </source>
</reference>
<evidence type="ECO:0000256" key="24">
    <source>
        <dbReference type="ARBA" id="ARBA00043832"/>
    </source>
</evidence>
<dbReference type="EC" id="3.1.3.62" evidence="4"/>
<dbReference type="CDD" id="cd07061">
    <property type="entry name" value="HP_HAP_like"/>
    <property type="match status" value="1"/>
</dbReference>
<evidence type="ECO:0000256" key="20">
    <source>
        <dbReference type="ARBA" id="ARBA00043757"/>
    </source>
</evidence>
<dbReference type="PANTHER" id="PTHR20963:SF37">
    <property type="entry name" value="MULTIPLE INOSITOL POLYPHOSPHATE PHOSPHATASE 1"/>
    <property type="match status" value="1"/>
</dbReference>
<evidence type="ECO:0000256" key="1">
    <source>
        <dbReference type="ARBA" id="ARBA00004236"/>
    </source>
</evidence>
<evidence type="ECO:0000256" key="19">
    <source>
        <dbReference type="ARBA" id="ARBA00043747"/>
    </source>
</evidence>
<comment type="similarity">
    <text evidence="2">Belongs to the histidine acid phosphatase family. MINPP1 subfamily.</text>
</comment>
<evidence type="ECO:0000256" key="5">
    <source>
        <dbReference type="ARBA" id="ARBA00018097"/>
    </source>
</evidence>
<dbReference type="GO" id="GO:0005886">
    <property type="term" value="C:plasma membrane"/>
    <property type="evidence" value="ECO:0007669"/>
    <property type="project" value="UniProtKB-SubCell"/>
</dbReference>
<evidence type="ECO:0000256" key="18">
    <source>
        <dbReference type="ARBA" id="ARBA00043746"/>
    </source>
</evidence>
<evidence type="ECO:0000256" key="10">
    <source>
        <dbReference type="ARBA" id="ARBA00023180"/>
    </source>
</evidence>
<dbReference type="EC" id="3.1.3.80" evidence="3"/>
<dbReference type="EMBL" id="JAINUF010000004">
    <property type="protein sequence ID" value="KAJ8366141.1"/>
    <property type="molecule type" value="Genomic_DNA"/>
</dbReference>
<feature type="disulfide bond" evidence="25">
    <location>
        <begin position="275"/>
        <end position="289"/>
    </location>
</feature>
<organism evidence="27 28">
    <name type="scientific">Synaphobranchus kaupii</name>
    <name type="common">Kaup's arrowtooth eel</name>
    <dbReference type="NCBI Taxonomy" id="118154"/>
    <lineage>
        <taxon>Eukaryota</taxon>
        <taxon>Metazoa</taxon>
        <taxon>Chordata</taxon>
        <taxon>Craniata</taxon>
        <taxon>Vertebrata</taxon>
        <taxon>Euteleostomi</taxon>
        <taxon>Actinopterygii</taxon>
        <taxon>Neopterygii</taxon>
        <taxon>Teleostei</taxon>
        <taxon>Anguilliformes</taxon>
        <taxon>Synaphobranchidae</taxon>
        <taxon>Synaphobranchus</taxon>
    </lineage>
</organism>
<evidence type="ECO:0000256" key="15">
    <source>
        <dbReference type="ARBA" id="ARBA00043691"/>
    </source>
</evidence>
<gene>
    <name evidence="27" type="ORF">SKAU_G00149720</name>
</gene>
<dbReference type="PANTHER" id="PTHR20963">
    <property type="entry name" value="MULTIPLE INOSITOL POLYPHOSPHATE PHOSPHATASE-RELATED"/>
    <property type="match status" value="1"/>
</dbReference>
<evidence type="ECO:0000256" key="11">
    <source>
        <dbReference type="ARBA" id="ARBA00031642"/>
    </source>
</evidence>
<comment type="catalytic activity">
    <reaction evidence="16">
        <text>1D-myo-inositol 1,2,3-trisphosphate + H2O = 1D-myo-inositol 2,3-bisphosphate + phosphate</text>
        <dbReference type="Rhea" id="RHEA:77127"/>
        <dbReference type="ChEBI" id="CHEBI:15377"/>
        <dbReference type="ChEBI" id="CHEBI:43474"/>
        <dbReference type="ChEBI" id="CHEBI:195536"/>
        <dbReference type="ChEBI" id="CHEBI:195538"/>
    </reaction>
    <physiologicalReaction direction="left-to-right" evidence="16">
        <dbReference type="Rhea" id="RHEA:77128"/>
    </physiologicalReaction>
</comment>
<comment type="catalytic activity">
    <reaction evidence="21">
        <text>1D-myo-inositol 1,3,4,5,6-pentakisphosphate + H2O = 1D-myo-inositol 1,4,5,6-tetrakisphosphate + phosphate</text>
        <dbReference type="Rhea" id="RHEA:77143"/>
        <dbReference type="ChEBI" id="CHEBI:15377"/>
        <dbReference type="ChEBI" id="CHEBI:43474"/>
        <dbReference type="ChEBI" id="CHEBI:57627"/>
        <dbReference type="ChEBI" id="CHEBI:57733"/>
    </reaction>
    <physiologicalReaction direction="left-to-right" evidence="21">
        <dbReference type="Rhea" id="RHEA:77144"/>
    </physiologicalReaction>
</comment>
<dbReference type="GO" id="GO:0052745">
    <property type="term" value="F:inositol phosphate phosphatase activity"/>
    <property type="evidence" value="ECO:0007669"/>
    <property type="project" value="TreeGrafter"/>
</dbReference>
<dbReference type="SUPFAM" id="SSF53254">
    <property type="entry name" value="Phosphoglycerate mutase-like"/>
    <property type="match status" value="1"/>
</dbReference>
<evidence type="ECO:0000256" key="9">
    <source>
        <dbReference type="ARBA" id="ARBA00023136"/>
    </source>
</evidence>
<comment type="catalytic activity">
    <reaction evidence="13">
        <text>1D-myo-inositol 1,2,4,5,6-pentakisphosphate + H2O = 1D-myo-inositol 1,2,5,6-tetrakisphosphate + phosphate</text>
        <dbReference type="Rhea" id="RHEA:77115"/>
        <dbReference type="ChEBI" id="CHEBI:15377"/>
        <dbReference type="ChEBI" id="CHEBI:43474"/>
        <dbReference type="ChEBI" id="CHEBI:57798"/>
        <dbReference type="ChEBI" id="CHEBI:195535"/>
        <dbReference type="EC" id="3.1.3.62"/>
    </reaction>
    <physiologicalReaction direction="left-to-right" evidence="13">
        <dbReference type="Rhea" id="RHEA:77116"/>
    </physiologicalReaction>
</comment>
<feature type="chain" id="PRO_5040338269" description="Multiple inositol polyphosphate phosphatase 1" evidence="26">
    <location>
        <begin position="21"/>
        <end position="468"/>
    </location>
</feature>
<dbReference type="InterPro" id="IPR016274">
    <property type="entry name" value="Histidine_acid_Pase_euk"/>
</dbReference>
<evidence type="ECO:0000256" key="17">
    <source>
        <dbReference type="ARBA" id="ARBA00043739"/>
    </source>
</evidence>
<comment type="catalytic activity">
    <reaction evidence="20">
        <text>1D-myo-inositol 1,2,3,5,6-pentakisphosphate + H2O = 1D-myo-inositol 1,2,3,6-tetrakisphosphate + phosphate</text>
        <dbReference type="Rhea" id="RHEA:77111"/>
        <dbReference type="ChEBI" id="CHEBI:15377"/>
        <dbReference type="ChEBI" id="CHEBI:43474"/>
        <dbReference type="ChEBI" id="CHEBI:58747"/>
        <dbReference type="ChEBI" id="CHEBI:195534"/>
    </reaction>
    <physiologicalReaction direction="left-to-right" evidence="20">
        <dbReference type="Rhea" id="RHEA:77112"/>
    </physiologicalReaction>
</comment>
<proteinExistence type="inferred from homology"/>
<evidence type="ECO:0000256" key="21">
    <source>
        <dbReference type="ARBA" id="ARBA00043762"/>
    </source>
</evidence>
<comment type="catalytic activity">
    <reaction evidence="23">
        <text>1D-myo-inositol 1,4,5,6-tetrakisphosphate + H2O = 1D-myo-inositol 1,4,5-trisphosphate + phosphate</text>
        <dbReference type="Rhea" id="RHEA:77147"/>
        <dbReference type="ChEBI" id="CHEBI:15377"/>
        <dbReference type="ChEBI" id="CHEBI:43474"/>
        <dbReference type="ChEBI" id="CHEBI:57627"/>
        <dbReference type="ChEBI" id="CHEBI:203600"/>
    </reaction>
    <physiologicalReaction direction="left-to-right" evidence="23">
        <dbReference type="Rhea" id="RHEA:77148"/>
    </physiologicalReaction>
</comment>
<comment type="subcellular location">
    <subcellularLocation>
        <location evidence="1">Cell membrane</location>
    </subcellularLocation>
</comment>
<keyword evidence="28" id="KW-1185">Reference proteome</keyword>
<name>A0A9Q1J4U1_SYNKA</name>
<keyword evidence="10" id="KW-0325">Glycoprotein</keyword>
<evidence type="ECO:0000256" key="23">
    <source>
        <dbReference type="ARBA" id="ARBA00043829"/>
    </source>
</evidence>
<dbReference type="OrthoDB" id="6509975at2759"/>
<keyword evidence="8" id="KW-0378">Hydrolase</keyword>
<protein>
    <recommendedName>
        <fullName evidence="5">Multiple inositol polyphosphate phosphatase 1</fullName>
        <ecNumber evidence="4">3.1.3.62</ecNumber>
        <ecNumber evidence="3">3.1.3.80</ecNumber>
    </recommendedName>
    <alternativeName>
        <fullName evidence="11">2,3-bisphosphoglycerate 3-phosphatase</fullName>
    </alternativeName>
</protein>
<keyword evidence="6" id="KW-1003">Cell membrane</keyword>
<evidence type="ECO:0000256" key="12">
    <source>
        <dbReference type="ARBA" id="ARBA00043668"/>
    </source>
</evidence>
<feature type="signal peptide" evidence="26">
    <location>
        <begin position="1"/>
        <end position="20"/>
    </location>
</feature>
<evidence type="ECO:0000256" key="14">
    <source>
        <dbReference type="ARBA" id="ARBA00043674"/>
    </source>
</evidence>
<evidence type="ECO:0000256" key="3">
    <source>
        <dbReference type="ARBA" id="ARBA00012976"/>
    </source>
</evidence>
<evidence type="ECO:0000256" key="4">
    <source>
        <dbReference type="ARBA" id="ARBA00013040"/>
    </source>
</evidence>
<accession>A0A9Q1J4U1</accession>
<dbReference type="GO" id="GO:0034417">
    <property type="term" value="F:bisphosphoglycerate 3-phosphatase activity"/>
    <property type="evidence" value="ECO:0007669"/>
    <property type="project" value="UniProtKB-EC"/>
</dbReference>
<comment type="catalytic activity">
    <reaction evidence="15">
        <text>1D-myo-inositol hexakisphosphate + H2O = 1D-myo-inositol 1,2,4,5,6-pentakisphosphate + phosphate</text>
        <dbReference type="Rhea" id="RHEA:16989"/>
        <dbReference type="ChEBI" id="CHEBI:15377"/>
        <dbReference type="ChEBI" id="CHEBI:43474"/>
        <dbReference type="ChEBI" id="CHEBI:57798"/>
        <dbReference type="ChEBI" id="CHEBI:58130"/>
        <dbReference type="EC" id="3.1.3.62"/>
    </reaction>
    <physiologicalReaction direction="left-to-right" evidence="15">
        <dbReference type="Rhea" id="RHEA:16990"/>
    </physiologicalReaction>
</comment>
<evidence type="ECO:0000256" key="6">
    <source>
        <dbReference type="ARBA" id="ARBA00022475"/>
    </source>
</evidence>
<dbReference type="Pfam" id="PF00328">
    <property type="entry name" value="His_Phos_2"/>
    <property type="match status" value="1"/>
</dbReference>
<evidence type="ECO:0000256" key="26">
    <source>
        <dbReference type="SAM" id="SignalP"/>
    </source>
</evidence>
<dbReference type="Proteomes" id="UP001152622">
    <property type="component" value="Chromosome 4"/>
</dbReference>
<sequence length="468" mass="54499">MRHLLSKKSFVLTAFSFALARVSYCSVETVQVLYPRKNIPALAKYFGTKARYEEVNPYLLDDILAVNKSLLKPPSVNCIPVHLTAVIRHGTRYPTTKNIQKMHRLYDLVSREATNGEKWLRDIKTEWKMWYTEDMDGQIVEKGRDDHRHLAVRLARSFPSLISEENLRSNRIKFMTSSKHRCVDSTVAFIEGLKNLWEVKDLDFSHEVNDPLMRFFDQCRRFIEHVEKNKNALKEVDLFKSTSEMKRVQRNVANRLRLQYSKVTPDLVEAAFYLCSYEFSIKSVNSPWCNLFDEVDAKVLEYANDLKQYWKRGYGHDINRKSSCILFHDVFSRLDRAAHEIRFGHVTEAVTVQVGHAETLLPLLSLMGFYKDETPLTADNYALQGNRTFRTSRIVPYAANLVFVLYDCEEGLRLQFLLNERPLTFPSISHSAPLYETVREHYKDLLEGCNFEEECELPKTSCSKCSEL</sequence>
<comment type="catalytic activity">
    <reaction evidence="22">
        <text>1D-myo-inositol 2,3-bisphosphate + H2O = 1D-myo-inositol 2-phosphate + phosphate</text>
        <dbReference type="Rhea" id="RHEA:77139"/>
        <dbReference type="ChEBI" id="CHEBI:15377"/>
        <dbReference type="ChEBI" id="CHEBI:43474"/>
        <dbReference type="ChEBI" id="CHEBI:84142"/>
        <dbReference type="ChEBI" id="CHEBI:195538"/>
    </reaction>
    <physiologicalReaction direction="left-to-right" evidence="22">
        <dbReference type="Rhea" id="RHEA:77140"/>
    </physiologicalReaction>
</comment>
<keyword evidence="25" id="KW-1015">Disulfide bond</keyword>
<comment type="catalytic activity">
    <reaction evidence="17">
        <text>1D-myo-inositol 1,2,3,6-tetrakisphosphate + H2O = 1D-myo-inositol 1,2,3-trisphosphate + phosphate</text>
        <dbReference type="Rhea" id="RHEA:77123"/>
        <dbReference type="ChEBI" id="CHEBI:15377"/>
        <dbReference type="ChEBI" id="CHEBI:43474"/>
        <dbReference type="ChEBI" id="CHEBI:195534"/>
        <dbReference type="ChEBI" id="CHEBI:195536"/>
    </reaction>
    <physiologicalReaction direction="left-to-right" evidence="17">
        <dbReference type="Rhea" id="RHEA:77124"/>
    </physiologicalReaction>
</comment>
<dbReference type="PIRSF" id="PIRSF000894">
    <property type="entry name" value="Acid_phosphatase"/>
    <property type="match status" value="1"/>
</dbReference>
<comment type="catalytic activity">
    <reaction evidence="18">
        <text>1D-myo-inositol hexakisphosphate + H2O = 1D-myo-inositol 1,2,3,5,6-pentakisphosphate + phosphate</text>
        <dbReference type="Rhea" id="RHEA:20960"/>
        <dbReference type="ChEBI" id="CHEBI:15377"/>
        <dbReference type="ChEBI" id="CHEBI:43474"/>
        <dbReference type="ChEBI" id="CHEBI:58130"/>
        <dbReference type="ChEBI" id="CHEBI:58747"/>
    </reaction>
    <physiologicalReaction direction="left-to-right" evidence="18">
        <dbReference type="Rhea" id="RHEA:20961"/>
    </physiologicalReaction>
</comment>
<evidence type="ECO:0000313" key="28">
    <source>
        <dbReference type="Proteomes" id="UP001152622"/>
    </source>
</evidence>
<evidence type="ECO:0000256" key="13">
    <source>
        <dbReference type="ARBA" id="ARBA00043671"/>
    </source>
</evidence>
<evidence type="ECO:0000256" key="7">
    <source>
        <dbReference type="ARBA" id="ARBA00022729"/>
    </source>
</evidence>
<comment type="catalytic activity">
    <reaction evidence="12">
        <text>1D-myo-inositol 1,2,5,6-tetrakisphosphate + H2O = 1D-myo-inositol 1,2,6-trisphosphate + phosphate</text>
        <dbReference type="Rhea" id="RHEA:77119"/>
        <dbReference type="ChEBI" id="CHEBI:15377"/>
        <dbReference type="ChEBI" id="CHEBI:43474"/>
        <dbReference type="ChEBI" id="CHEBI:195535"/>
        <dbReference type="ChEBI" id="CHEBI:195537"/>
        <dbReference type="EC" id="3.1.3.62"/>
    </reaction>
    <physiologicalReaction direction="left-to-right" evidence="12">
        <dbReference type="Rhea" id="RHEA:77120"/>
    </physiologicalReaction>
</comment>
<comment type="catalytic activity">
    <reaction evidence="19">
        <text>1D-myo-inositol 1,2,6-trisphosphate + H2O = 1D-myo-inositol 1,2-bisphosphate + phosphate</text>
        <dbReference type="Rhea" id="RHEA:77131"/>
        <dbReference type="ChEBI" id="CHEBI:15377"/>
        <dbReference type="ChEBI" id="CHEBI:43474"/>
        <dbReference type="ChEBI" id="CHEBI:195537"/>
        <dbReference type="ChEBI" id="CHEBI:195539"/>
        <dbReference type="EC" id="3.1.3.62"/>
    </reaction>
    <physiologicalReaction direction="left-to-right" evidence="19">
        <dbReference type="Rhea" id="RHEA:77132"/>
    </physiologicalReaction>
</comment>
<dbReference type="Gene3D" id="3.40.50.1240">
    <property type="entry name" value="Phosphoglycerate mutase-like"/>
    <property type="match status" value="1"/>
</dbReference>
<dbReference type="FunFam" id="3.40.50.1240:FF:000014">
    <property type="entry name" value="Multiple inositol polyphosphate phosphatase 1"/>
    <property type="match status" value="1"/>
</dbReference>
<evidence type="ECO:0000256" key="2">
    <source>
        <dbReference type="ARBA" id="ARBA00008422"/>
    </source>
</evidence>
<dbReference type="GO" id="GO:0003993">
    <property type="term" value="F:acid phosphatase activity"/>
    <property type="evidence" value="ECO:0007669"/>
    <property type="project" value="TreeGrafter"/>
</dbReference>
<evidence type="ECO:0000313" key="27">
    <source>
        <dbReference type="EMBL" id="KAJ8366141.1"/>
    </source>
</evidence>
<keyword evidence="7 26" id="KW-0732">Signal</keyword>
<evidence type="ECO:0000256" key="8">
    <source>
        <dbReference type="ARBA" id="ARBA00022801"/>
    </source>
</evidence>
<comment type="caution">
    <text evidence="27">The sequence shown here is derived from an EMBL/GenBank/DDBJ whole genome shotgun (WGS) entry which is preliminary data.</text>
</comment>
<comment type="catalytic activity">
    <reaction evidence="24">
        <text>(2R)-2,3-bisphosphoglycerate + H2O = (2R)-2-phosphoglycerate + phosphate</text>
        <dbReference type="Rhea" id="RHEA:27381"/>
        <dbReference type="ChEBI" id="CHEBI:15377"/>
        <dbReference type="ChEBI" id="CHEBI:43474"/>
        <dbReference type="ChEBI" id="CHEBI:58248"/>
        <dbReference type="ChEBI" id="CHEBI:58289"/>
        <dbReference type="EC" id="3.1.3.80"/>
    </reaction>
    <physiologicalReaction direction="left-to-right" evidence="24">
        <dbReference type="Rhea" id="RHEA:27382"/>
    </physiologicalReaction>
</comment>